<dbReference type="InterPro" id="IPR054015">
    <property type="entry name" value="ExsA-like_N"/>
</dbReference>
<comment type="caution">
    <text evidence="2">The sequence shown here is derived from an EMBL/GenBank/DDBJ whole genome shotgun (WGS) entry which is preliminary data.</text>
</comment>
<name>A0ABP7NUU1_9SPHI</name>
<evidence type="ECO:0000313" key="2">
    <source>
        <dbReference type="EMBL" id="GAA3953864.1"/>
    </source>
</evidence>
<proteinExistence type="predicted"/>
<accession>A0ABP7NUU1</accession>
<reference evidence="3" key="1">
    <citation type="journal article" date="2019" name="Int. J. Syst. Evol. Microbiol.">
        <title>The Global Catalogue of Microorganisms (GCM) 10K type strain sequencing project: providing services to taxonomists for standard genome sequencing and annotation.</title>
        <authorList>
            <consortium name="The Broad Institute Genomics Platform"/>
            <consortium name="The Broad Institute Genome Sequencing Center for Infectious Disease"/>
            <person name="Wu L."/>
            <person name="Ma J."/>
        </authorList>
    </citation>
    <scope>NUCLEOTIDE SEQUENCE [LARGE SCALE GENOMIC DNA]</scope>
    <source>
        <strain evidence="3">JCM 17338</strain>
    </source>
</reference>
<evidence type="ECO:0000313" key="3">
    <source>
        <dbReference type="Proteomes" id="UP001501081"/>
    </source>
</evidence>
<feature type="domain" description="ExsA-like N-terminal regulatory" evidence="1">
    <location>
        <begin position="5"/>
        <end position="65"/>
    </location>
</feature>
<dbReference type="EMBL" id="BAABAK010000003">
    <property type="protein sequence ID" value="GAA3953864.1"/>
    <property type="molecule type" value="Genomic_DNA"/>
</dbReference>
<dbReference type="Pfam" id="PF22200">
    <property type="entry name" value="ExsA_N"/>
    <property type="match status" value="1"/>
</dbReference>
<organism evidence="2 3">
    <name type="scientific">Pedobacter ginsengiterrae</name>
    <dbReference type="NCBI Taxonomy" id="871696"/>
    <lineage>
        <taxon>Bacteria</taxon>
        <taxon>Pseudomonadati</taxon>
        <taxon>Bacteroidota</taxon>
        <taxon>Sphingobacteriia</taxon>
        <taxon>Sphingobacteriales</taxon>
        <taxon>Sphingobacteriaceae</taxon>
        <taxon>Pedobacter</taxon>
    </lineage>
</organism>
<dbReference type="Proteomes" id="UP001501081">
    <property type="component" value="Unassembled WGS sequence"/>
</dbReference>
<keyword evidence="3" id="KW-1185">Reference proteome</keyword>
<protein>
    <recommendedName>
        <fullName evidence="1">ExsA-like N-terminal regulatory domain-containing protein</fullName>
    </recommendedName>
</protein>
<evidence type="ECO:0000259" key="1">
    <source>
        <dbReference type="Pfam" id="PF22200"/>
    </source>
</evidence>
<sequence length="76" mass="9153">MNGYNGNKHYVLKQGESCLVRKNRLARYNKVKNNNELEKVIIFFDETFLKIFQKKYSILFKNFISKDAFIKLKKMI</sequence>
<gene>
    <name evidence="2" type="ORF">GCM10022246_04850</name>
</gene>